<keyword evidence="1" id="KW-0732">Signal</keyword>
<evidence type="ECO:0000313" key="3">
    <source>
        <dbReference type="Proteomes" id="UP000023435"/>
    </source>
</evidence>
<organism evidence="2 3">
    <name type="scientific">Lysobacter capsici AZ78</name>
    <dbReference type="NCBI Taxonomy" id="1444315"/>
    <lineage>
        <taxon>Bacteria</taxon>
        <taxon>Pseudomonadati</taxon>
        <taxon>Pseudomonadota</taxon>
        <taxon>Gammaproteobacteria</taxon>
        <taxon>Lysobacterales</taxon>
        <taxon>Lysobacteraceae</taxon>
        <taxon>Lysobacter</taxon>
    </lineage>
</organism>
<protein>
    <recommendedName>
        <fullName evidence="4">Secreted protein</fullName>
    </recommendedName>
</protein>
<dbReference type="EMBL" id="JAJA02000001">
    <property type="protein sequence ID" value="KWS03058.1"/>
    <property type="molecule type" value="Genomic_DNA"/>
</dbReference>
<dbReference type="GeneID" id="97903352"/>
<sequence>MNLRKLTLTAVAAFVFAGSAVAAHPPLNPCRECRIAYNVCMSESGGPEDDMVCEGDFSTCLISAGCPLE</sequence>
<dbReference type="OrthoDB" id="6027911at2"/>
<keyword evidence="3" id="KW-1185">Reference proteome</keyword>
<proteinExistence type="predicted"/>
<dbReference type="Proteomes" id="UP000023435">
    <property type="component" value="Unassembled WGS sequence"/>
</dbReference>
<evidence type="ECO:0000256" key="1">
    <source>
        <dbReference type="SAM" id="SignalP"/>
    </source>
</evidence>
<dbReference type="RefSeq" id="WP_046656529.1">
    <property type="nucleotide sequence ID" value="NZ_JAJA02000001.1"/>
</dbReference>
<dbReference type="AlphaFoldDB" id="A0A108U5R0"/>
<reference evidence="2 3" key="1">
    <citation type="journal article" date="2014" name="Genome Announc.">
        <title>Draft Genome Sequence of Lysobacter capsici AZ78, a Bacterium Antagonistic to Plant-Pathogenic Oomycetes.</title>
        <authorList>
            <person name="Puopolo G."/>
            <person name="Sonego P."/>
            <person name="Engelen K."/>
            <person name="Pertot I."/>
        </authorList>
    </citation>
    <scope>NUCLEOTIDE SEQUENCE [LARGE SCALE GENOMIC DNA]</scope>
    <source>
        <strain evidence="2 3">AZ78</strain>
    </source>
</reference>
<feature type="chain" id="PRO_5007131565" description="Secreted protein" evidence="1">
    <location>
        <begin position="23"/>
        <end position="69"/>
    </location>
</feature>
<gene>
    <name evidence="2" type="ORF">AZ78_0604</name>
</gene>
<feature type="signal peptide" evidence="1">
    <location>
        <begin position="1"/>
        <end position="22"/>
    </location>
</feature>
<evidence type="ECO:0000313" key="2">
    <source>
        <dbReference type="EMBL" id="KWS03058.1"/>
    </source>
</evidence>
<accession>A0A108U5R0</accession>
<evidence type="ECO:0008006" key="4">
    <source>
        <dbReference type="Google" id="ProtNLM"/>
    </source>
</evidence>
<comment type="caution">
    <text evidence="2">The sequence shown here is derived from an EMBL/GenBank/DDBJ whole genome shotgun (WGS) entry which is preliminary data.</text>
</comment>
<name>A0A108U5R0_9GAMM</name>